<dbReference type="OrthoDB" id="9788881at2"/>
<dbReference type="GO" id="GO:0003677">
    <property type="term" value="F:DNA binding"/>
    <property type="evidence" value="ECO:0007669"/>
    <property type="project" value="InterPro"/>
</dbReference>
<dbReference type="PANTHER" id="PTHR34322">
    <property type="entry name" value="TRANSPOSASE, Y1_TNP DOMAIN-CONTAINING"/>
    <property type="match status" value="1"/>
</dbReference>
<protein>
    <submittedName>
        <fullName evidence="2">Transposase</fullName>
    </submittedName>
</protein>
<dbReference type="SUPFAM" id="SSF143422">
    <property type="entry name" value="Transposase IS200-like"/>
    <property type="match status" value="1"/>
</dbReference>
<sequence length="253" mass="29615">MARKLRKRSVNGIYHIMLRGINRQVIFEDREDRIKLLGTIGKCKAVSKFELYAYCLMDNHVHLLIKEKEESISKVVQRISTGYVLWYNDKYERSGHLFQDRFKSETIEYIPGFMRVLRYIHQNPVKAGMVSDIGEFQWTSFHEYSGYPTLVDTEFSLQLFSPEKNRALELFLEYMRAANNDEFLEDTPKLKIPDQNVLNRLEKLGIPSRSKIQQMEKGERDALILELKKLNGVTIRQLARVTGISKSVIGRIH</sequence>
<feature type="domain" description="HTH cro/C1-type" evidence="1">
    <location>
        <begin position="224"/>
        <end position="252"/>
    </location>
</feature>
<dbReference type="PROSITE" id="PS50943">
    <property type="entry name" value="HTH_CROC1"/>
    <property type="match status" value="1"/>
</dbReference>
<dbReference type="GO" id="GO:0004803">
    <property type="term" value="F:transposase activity"/>
    <property type="evidence" value="ECO:0007669"/>
    <property type="project" value="InterPro"/>
</dbReference>
<dbReference type="Gene3D" id="3.30.70.1290">
    <property type="entry name" value="Transposase IS200-like"/>
    <property type="match status" value="1"/>
</dbReference>
<name>A0A4Y9AFN0_9BACI</name>
<dbReference type="AlphaFoldDB" id="A0A4Y9AFN0"/>
<dbReference type="InterPro" id="IPR001387">
    <property type="entry name" value="Cro/C1-type_HTH"/>
</dbReference>
<gene>
    <name evidence="2" type="ORF">E4U82_02580</name>
</gene>
<accession>A0A4Y9AFN0</accession>
<evidence type="ECO:0000259" key="1">
    <source>
        <dbReference type="PROSITE" id="PS50943"/>
    </source>
</evidence>
<dbReference type="InterPro" id="IPR036515">
    <property type="entry name" value="Transposase_17_sf"/>
</dbReference>
<evidence type="ECO:0000313" key="2">
    <source>
        <dbReference type="EMBL" id="TFJ94162.1"/>
    </source>
</evidence>
<dbReference type="SMART" id="SM01321">
    <property type="entry name" value="Y1_Tnp"/>
    <property type="match status" value="1"/>
</dbReference>
<dbReference type="EMBL" id="SRHY01000002">
    <property type="protein sequence ID" value="TFJ94162.1"/>
    <property type="molecule type" value="Genomic_DNA"/>
</dbReference>
<dbReference type="PANTHER" id="PTHR34322:SF2">
    <property type="entry name" value="TRANSPOSASE IS200-LIKE DOMAIN-CONTAINING PROTEIN"/>
    <property type="match status" value="1"/>
</dbReference>
<organism evidence="2 3">
    <name type="scientific">Lentibacillus salicampi</name>
    <dbReference type="NCBI Taxonomy" id="175306"/>
    <lineage>
        <taxon>Bacteria</taxon>
        <taxon>Bacillati</taxon>
        <taxon>Bacillota</taxon>
        <taxon>Bacilli</taxon>
        <taxon>Bacillales</taxon>
        <taxon>Bacillaceae</taxon>
        <taxon>Lentibacillus</taxon>
    </lineage>
</organism>
<dbReference type="RefSeq" id="WP_135108477.1">
    <property type="nucleotide sequence ID" value="NZ_SRHY01000002.1"/>
</dbReference>
<dbReference type="Pfam" id="PF01797">
    <property type="entry name" value="Y1_Tnp"/>
    <property type="match status" value="1"/>
</dbReference>
<keyword evidence="3" id="KW-1185">Reference proteome</keyword>
<dbReference type="InterPro" id="IPR002686">
    <property type="entry name" value="Transposase_17"/>
</dbReference>
<reference evidence="2 3" key="1">
    <citation type="submission" date="2019-03" db="EMBL/GenBank/DDBJ databases">
        <title>Genome sequence of Lentibacillus salicampi ATCC BAA-719.</title>
        <authorList>
            <person name="Maclea K.S."/>
            <person name="Simoes Junior M."/>
        </authorList>
    </citation>
    <scope>NUCLEOTIDE SEQUENCE [LARGE SCALE GENOMIC DNA]</scope>
    <source>
        <strain evidence="2 3">ATCC BAA-719</strain>
    </source>
</reference>
<comment type="caution">
    <text evidence="2">The sequence shown here is derived from an EMBL/GenBank/DDBJ whole genome shotgun (WGS) entry which is preliminary data.</text>
</comment>
<dbReference type="GO" id="GO:0006313">
    <property type="term" value="P:DNA transposition"/>
    <property type="evidence" value="ECO:0007669"/>
    <property type="project" value="InterPro"/>
</dbReference>
<proteinExistence type="predicted"/>
<evidence type="ECO:0000313" key="3">
    <source>
        <dbReference type="Proteomes" id="UP000298484"/>
    </source>
</evidence>
<dbReference type="Proteomes" id="UP000298484">
    <property type="component" value="Unassembled WGS sequence"/>
</dbReference>